<evidence type="ECO:0000256" key="1">
    <source>
        <dbReference type="SAM" id="MobiDB-lite"/>
    </source>
</evidence>
<accession>G0VH75</accession>
<proteinExistence type="predicted"/>
<dbReference type="KEGG" id="ncs:NCAS_0F03640"/>
<dbReference type="GeneID" id="96904494"/>
<dbReference type="OMA" id="ETHIEWH"/>
<reference evidence="2 3" key="1">
    <citation type="journal article" date="2011" name="Proc. Natl. Acad. Sci. U.S.A.">
        <title>Evolutionary erosion of yeast sex chromosomes by mating-type switching accidents.</title>
        <authorList>
            <person name="Gordon J.L."/>
            <person name="Armisen D."/>
            <person name="Proux-Wera E."/>
            <person name="Oheigeartaigh S.S."/>
            <person name="Byrne K.P."/>
            <person name="Wolfe K.H."/>
        </authorList>
    </citation>
    <scope>NUCLEOTIDE SEQUENCE [LARGE SCALE GENOMIC DNA]</scope>
    <source>
        <strain evidence="3">ATCC 76901 / BCRC 22586 / CBS 4309 / NBRC 1992 / NRRL Y-12630</strain>
    </source>
</reference>
<dbReference type="InParanoid" id="G0VH75"/>
<keyword evidence="3" id="KW-1185">Reference proteome</keyword>
<dbReference type="AlphaFoldDB" id="G0VH75"/>
<evidence type="ECO:0000313" key="2">
    <source>
        <dbReference type="EMBL" id="CCC70848.1"/>
    </source>
</evidence>
<dbReference type="eggNOG" id="ENOG502S308">
    <property type="taxonomic scope" value="Eukaryota"/>
</dbReference>
<gene>
    <name evidence="2" type="primary">NCAS0F03640</name>
    <name evidence="2" type="ordered locus">NCAS_0F03640</name>
</gene>
<dbReference type="Proteomes" id="UP000001640">
    <property type="component" value="Chromosome 6"/>
</dbReference>
<dbReference type="OrthoDB" id="4067212at2759"/>
<dbReference type="EMBL" id="HE576757">
    <property type="protein sequence ID" value="CCC70848.1"/>
    <property type="molecule type" value="Genomic_DNA"/>
</dbReference>
<dbReference type="RefSeq" id="XP_003677201.1">
    <property type="nucleotide sequence ID" value="XM_003677153.1"/>
</dbReference>
<dbReference type="STRING" id="1064592.G0VH75"/>
<dbReference type="FunCoup" id="G0VH75">
    <property type="interactions" value="170"/>
</dbReference>
<evidence type="ECO:0000313" key="3">
    <source>
        <dbReference type="Proteomes" id="UP000001640"/>
    </source>
</evidence>
<feature type="region of interest" description="Disordered" evidence="1">
    <location>
        <begin position="25"/>
        <end position="57"/>
    </location>
</feature>
<organism evidence="2 3">
    <name type="scientific">Naumovozyma castellii</name>
    <name type="common">Yeast</name>
    <name type="synonym">Saccharomyces castellii</name>
    <dbReference type="NCBI Taxonomy" id="27288"/>
    <lineage>
        <taxon>Eukaryota</taxon>
        <taxon>Fungi</taxon>
        <taxon>Dikarya</taxon>
        <taxon>Ascomycota</taxon>
        <taxon>Saccharomycotina</taxon>
        <taxon>Saccharomycetes</taxon>
        <taxon>Saccharomycetales</taxon>
        <taxon>Saccharomycetaceae</taxon>
        <taxon>Naumovozyma</taxon>
    </lineage>
</organism>
<dbReference type="HOGENOM" id="CLU_055876_0_0_1"/>
<protein>
    <submittedName>
        <fullName evidence="2">Uncharacterized protein</fullName>
    </submittedName>
</protein>
<reference key="2">
    <citation type="submission" date="2011-08" db="EMBL/GenBank/DDBJ databases">
        <title>Genome sequence of Naumovozyma castellii.</title>
        <authorList>
            <person name="Gordon J.L."/>
            <person name="Armisen D."/>
            <person name="Proux-Wera E."/>
            <person name="OhEigeartaigh S.S."/>
            <person name="Byrne K.P."/>
            <person name="Wolfe K.H."/>
        </authorList>
    </citation>
    <scope>NUCLEOTIDE SEQUENCE</scope>
    <source>
        <strain>Type strain:CBS 4309</strain>
    </source>
</reference>
<name>G0VH75_NAUCA</name>
<sequence length="268" mass="31191">MLSYLSSPATFATLPVFQNNFLPDNLDEPQMKRRKGNQHQTFIPRRKSKRQADPSKELKYSVAKTNSGYILSILKSVPKRILSREIHKQLLELREQYYRPVYQIVEDFAGNQLYMEETPDEDALLESVLPHLNMSLIRKRITRELFQDYELELNHRGDEINVRSARDNISKDFELDAVFDDAKLLGFNMIENNEFAVMKIELLERSKSVRNIEVQFDSARSFAKTQASYVSMIQHTPLLEEIPDEEVERYQTLLAADDPSSTSIINDI</sequence>